<reference evidence="2 3" key="1">
    <citation type="journal article" date="2007" name="Appl. Environ. Microbiol.">
        <title>Rhizobial factors required for stem nodule maturation and maintenance in Sesbania rostrata-Azorhizobium caulinodans ORS571 symbiosis.</title>
        <authorList>
            <person name="Suzuki S."/>
            <person name="Aono T."/>
            <person name="Lee KB."/>
            <person name="Suzuki T."/>
            <person name="Liu CT."/>
            <person name="Miwa H."/>
            <person name="Wakao S."/>
            <person name="Iki T."/>
            <person name="Oyaizu H."/>
        </authorList>
    </citation>
    <scope>NUCLEOTIDE SEQUENCE [LARGE SCALE GENOMIC DNA]</scope>
    <source>
        <strain evidence="3">ATCC 43989 / DSM 5975 / JCM 20966 / LMG 6465 / NBRC 14845 / NCIMB 13405 / ORS 571</strain>
    </source>
</reference>
<dbReference type="InterPro" id="IPR019734">
    <property type="entry name" value="TPR_rpt"/>
</dbReference>
<dbReference type="Gene3D" id="1.25.40.10">
    <property type="entry name" value="Tetratricopeptide repeat domain"/>
    <property type="match status" value="2"/>
</dbReference>
<dbReference type="KEGG" id="azc:AZC_3231"/>
<gene>
    <name evidence="2" type="ordered locus">AZC_3231</name>
</gene>
<keyword evidence="1" id="KW-0802">TPR repeat</keyword>
<dbReference type="PROSITE" id="PS50005">
    <property type="entry name" value="TPR"/>
    <property type="match status" value="2"/>
</dbReference>
<dbReference type="EMBL" id="AP009384">
    <property type="protein sequence ID" value="BAF89229.1"/>
    <property type="molecule type" value="Genomic_DNA"/>
</dbReference>
<dbReference type="eggNOG" id="COG0859">
    <property type="taxonomic scope" value="Bacteria"/>
</dbReference>
<feature type="repeat" description="TPR" evidence="1">
    <location>
        <begin position="124"/>
        <end position="157"/>
    </location>
</feature>
<dbReference type="InterPro" id="IPR052943">
    <property type="entry name" value="TMTC_O-mannosyl-trnsfr"/>
</dbReference>
<dbReference type="HOGENOM" id="CLU_010140_1_1_5"/>
<dbReference type="Pfam" id="PF13414">
    <property type="entry name" value="TPR_11"/>
    <property type="match status" value="1"/>
</dbReference>
<reference evidence="2 3" key="3">
    <citation type="journal article" date="2008" name="BMC Genomics">
        <title>The genome of the versatile nitrogen fixer Azorhizobium caulinodans ORS571.</title>
        <authorList>
            <person name="Lee KB."/>
            <person name="Backer P.D."/>
            <person name="Aono T."/>
            <person name="Liu CT."/>
            <person name="Suzuki S."/>
            <person name="Suzuki T."/>
            <person name="Kaneko T."/>
            <person name="Yamada M."/>
            <person name="Tabata S."/>
            <person name="Kupfer D.M."/>
            <person name="Najar F.Z."/>
            <person name="Wiley G.B."/>
            <person name="Roe B."/>
            <person name="Binnewies T.T."/>
            <person name="Ussery D.W."/>
            <person name="D'Haeze W."/>
            <person name="Herder J.D."/>
            <person name="Gevers D."/>
            <person name="Vereecke D."/>
            <person name="Holsters M."/>
            <person name="Oyaizu H."/>
        </authorList>
    </citation>
    <scope>NUCLEOTIDE SEQUENCE [LARGE SCALE GENOMIC DNA]</scope>
    <source>
        <strain evidence="3">ATCC 43989 / DSM 5975 / JCM 20966 / LMG 6465 / NBRC 14845 / NCIMB 13405 / ORS 571</strain>
    </source>
</reference>
<dbReference type="Proteomes" id="UP000000270">
    <property type="component" value="Chromosome"/>
</dbReference>
<feature type="repeat" description="TPR" evidence="1">
    <location>
        <begin position="90"/>
        <end position="123"/>
    </location>
</feature>
<organism evidence="2 3">
    <name type="scientific">Azorhizobium caulinodans (strain ATCC 43989 / DSM 5975 / JCM 20966 / LMG 6465 / NBRC 14845 / NCIMB 13405 / ORS 571)</name>
    <dbReference type="NCBI Taxonomy" id="438753"/>
    <lineage>
        <taxon>Bacteria</taxon>
        <taxon>Pseudomonadati</taxon>
        <taxon>Pseudomonadota</taxon>
        <taxon>Alphaproteobacteria</taxon>
        <taxon>Hyphomicrobiales</taxon>
        <taxon>Xanthobacteraceae</taxon>
        <taxon>Azorhizobium</taxon>
    </lineage>
</organism>
<evidence type="ECO:0000313" key="2">
    <source>
        <dbReference type="EMBL" id="BAF89229.1"/>
    </source>
</evidence>
<dbReference type="SUPFAM" id="SSF53756">
    <property type="entry name" value="UDP-Glycosyltransferase/glycogen phosphorylase"/>
    <property type="match status" value="1"/>
</dbReference>
<dbReference type="InterPro" id="IPR011990">
    <property type="entry name" value="TPR-like_helical_dom_sf"/>
</dbReference>
<reference evidence="2 3" key="5">
    <citation type="journal article" date="2010" name="Appl. Environ. Microbiol.">
        <title>phrR-like gene praR of Azorhizobium caulinodans ORS571 is essential for symbiosis with Sesbania rostrata and is involved in expression of reb genes.</title>
        <authorList>
            <person name="Akiba N."/>
            <person name="Aono T."/>
            <person name="Toyazaki H."/>
            <person name="Sato S."/>
            <person name="Oyaizu H."/>
        </authorList>
    </citation>
    <scope>NUCLEOTIDE SEQUENCE [LARGE SCALE GENOMIC DNA]</scope>
    <source>
        <strain evidence="3">ATCC 43989 / DSM 5975 / JCM 20966 / LMG 6465 / NBRC 14845 / NCIMB 13405 / ORS 571</strain>
    </source>
</reference>
<reference evidence="2 3" key="6">
    <citation type="journal article" date="2011" name="Appl. Environ. Microbiol.">
        <title>Involvement of the azorhizobial chromosome partition gene (parA) in the onset of bacteroid differentiation during Sesbania rostrata stem nodule development.</title>
        <authorList>
            <person name="Liu CT."/>
            <person name="Lee KB."/>
            <person name="Wang YS."/>
            <person name="Peng MH."/>
            <person name="Lee KT."/>
            <person name="Suzuki S."/>
            <person name="Suzuki T."/>
            <person name="Oyaizu H."/>
        </authorList>
    </citation>
    <scope>NUCLEOTIDE SEQUENCE [LARGE SCALE GENOMIC DNA]</scope>
    <source>
        <strain evidence="3">ATCC 43989 / DSM 5975 / JCM 20966 / LMG 6465 / NBRC 14845 / NCIMB 13405 / ORS 571</strain>
    </source>
</reference>
<reference evidence="2 3" key="4">
    <citation type="journal article" date="2009" name="Appl. Environ. Microbiol.">
        <title>Comparative genome-wide transcriptional profiling of Azorhizobium caulinodans ORS571 grown under free-living and symbiotic conditions.</title>
        <authorList>
            <person name="Tsukada S."/>
            <person name="Aono T."/>
            <person name="Akiba N."/>
            <person name="Lee KB."/>
            <person name="Liu CT."/>
            <person name="Toyazaki H."/>
            <person name="Oyaizu H."/>
        </authorList>
    </citation>
    <scope>NUCLEOTIDE SEQUENCE [LARGE SCALE GENOMIC DNA]</scope>
    <source>
        <strain evidence="3">ATCC 43989 / DSM 5975 / JCM 20966 / LMG 6465 / NBRC 14845 / NCIMB 13405 / ORS 571</strain>
    </source>
</reference>
<keyword evidence="3" id="KW-1185">Reference proteome</keyword>
<dbReference type="RefSeq" id="WP_012171755.1">
    <property type="nucleotide sequence ID" value="NC_009937.1"/>
</dbReference>
<dbReference type="PANTHER" id="PTHR44809">
    <property type="match status" value="1"/>
</dbReference>
<dbReference type="eggNOG" id="COG0457">
    <property type="taxonomic scope" value="Bacteria"/>
</dbReference>
<proteinExistence type="predicted"/>
<accession>A8ICN1</accession>
<evidence type="ECO:0000313" key="3">
    <source>
        <dbReference type="Proteomes" id="UP000000270"/>
    </source>
</evidence>
<protein>
    <submittedName>
        <fullName evidence="2">TPR repeat protein</fullName>
    </submittedName>
</protein>
<name>A8ICN1_AZOC5</name>
<dbReference type="Pfam" id="PF14559">
    <property type="entry name" value="TPR_19"/>
    <property type="match status" value="1"/>
</dbReference>
<dbReference type="PANTHER" id="PTHR44809:SF1">
    <property type="entry name" value="PROTEIN O-MANNOSYL-TRANSFERASE TMTC1"/>
    <property type="match status" value="1"/>
</dbReference>
<dbReference type="Gene3D" id="3.40.50.2000">
    <property type="entry name" value="Glycogen Phosphorylase B"/>
    <property type="match status" value="1"/>
</dbReference>
<dbReference type="SUPFAM" id="SSF48452">
    <property type="entry name" value="TPR-like"/>
    <property type="match status" value="1"/>
</dbReference>
<sequence>MSAPQPAGPQGAGAAAAISRTVDEWLAEASAHEQEGRLDAAEQIVAQVLEAKPDYVPALHQSAILAHKAKRPREALARLERAIALLPTEPIFHRNICELYRSQGRLDEALVHGRRAVELAPDDAGAHYNLGVIYYDRMEIDAAIACARRALALDPTMAAAHFELSEALLLSGQFTEGWAEYEWRFDLPNSPRLLPHADKPQWDGTPMPEGTLVLIGDQGFGDTIQFCRYIPQVAKLCPNLVMACSSEMQPIVMQQAGITRYADRWEHVPHFDAYCPLSGLPRLFGTDLETIPALVPYVRADPAKVARWRARLAQLIPAGFQAIGIVWAGRPTHGNDYNRSMTLKALAPLAALERTALVSLQIGPAAAQVADYYGAAPLIHLGAEIADFADTMAILEVLDRVVAVDTSIVHLAGAMGRPVSVLLPFAPDWRWLRERSDSPWYPTVELFRQPAPNAWAEPVAAVAARLRRVVP</sequence>
<reference evidence="3" key="2">
    <citation type="submission" date="2007-04" db="EMBL/GenBank/DDBJ databases">
        <title>Complete genome sequence of the nitrogen-fixing bacterium Azorhizobium caulinodans ORS571.</title>
        <authorList>
            <person name="Lee K.B."/>
            <person name="Backer P.D."/>
            <person name="Aono T."/>
            <person name="Liu C.T."/>
            <person name="Suzuki S."/>
            <person name="Suzuki T."/>
            <person name="Kaneko T."/>
            <person name="Yamada M."/>
            <person name="Tabata S."/>
            <person name="Kupfer D.M."/>
            <person name="Najar F.Z."/>
            <person name="Wiley G.B."/>
            <person name="Roe B."/>
            <person name="Binnewies T."/>
            <person name="Ussery D."/>
            <person name="Vereecke D."/>
            <person name="Gevers D."/>
            <person name="Holsters M."/>
            <person name="Oyaizu H."/>
        </authorList>
    </citation>
    <scope>NUCLEOTIDE SEQUENCE [LARGE SCALE GENOMIC DNA]</scope>
    <source>
        <strain evidence="3">ATCC 43989 / DSM 5975 / JCM 20966 / LMG 6465 / NBRC 14845 / NCIMB 13405 / ORS 571</strain>
    </source>
</reference>
<dbReference type="AlphaFoldDB" id="A8ICN1"/>
<dbReference type="STRING" id="438753.AZC_3231"/>
<evidence type="ECO:0000256" key="1">
    <source>
        <dbReference type="PROSITE-ProRule" id="PRU00339"/>
    </source>
</evidence>
<dbReference type="SMART" id="SM00028">
    <property type="entry name" value="TPR"/>
    <property type="match status" value="4"/>
</dbReference>